<dbReference type="OrthoDB" id="5818554at2759"/>
<accession>A0A9W8YJH1</accession>
<keyword evidence="3" id="KW-0223">Dioxygenase</keyword>
<keyword evidence="8" id="KW-1185">Reference proteome</keyword>
<evidence type="ECO:0000259" key="6">
    <source>
        <dbReference type="Pfam" id="PF02668"/>
    </source>
</evidence>
<gene>
    <name evidence="7" type="ORF">N0V93_009360</name>
</gene>
<dbReference type="PANTHER" id="PTHR43779">
    <property type="entry name" value="DIOXYGENASE RV0097-RELATED"/>
    <property type="match status" value="1"/>
</dbReference>
<reference evidence="7" key="1">
    <citation type="submission" date="2022-10" db="EMBL/GenBank/DDBJ databases">
        <title>Tapping the CABI collections for fungal endophytes: first genome assemblies for Collariella, Neodidymelliopsis, Ascochyta clinopodiicola, Didymella pomorum, Didymosphaeria variabile, Neocosmospora piperis and Neocucurbitaria cava.</title>
        <authorList>
            <person name="Hill R."/>
        </authorList>
    </citation>
    <scope>NUCLEOTIDE SEQUENCE</scope>
    <source>
        <strain evidence="7">IMI 355082</strain>
    </source>
</reference>
<dbReference type="InterPro" id="IPR051178">
    <property type="entry name" value="TfdA_dioxygenase"/>
</dbReference>
<dbReference type="Proteomes" id="UP001140453">
    <property type="component" value="Unassembled WGS sequence"/>
</dbReference>
<evidence type="ECO:0000313" key="7">
    <source>
        <dbReference type="EMBL" id="KAJ4386464.1"/>
    </source>
</evidence>
<dbReference type="AlphaFoldDB" id="A0A9W8YJH1"/>
<dbReference type="InterPro" id="IPR042098">
    <property type="entry name" value="TauD-like_sf"/>
</dbReference>
<dbReference type="EMBL" id="JAPEVB010000006">
    <property type="protein sequence ID" value="KAJ4386464.1"/>
    <property type="molecule type" value="Genomic_DNA"/>
</dbReference>
<protein>
    <recommendedName>
        <fullName evidence="6">TauD/TfdA-like domain-containing protein</fullName>
    </recommendedName>
</protein>
<evidence type="ECO:0000313" key="8">
    <source>
        <dbReference type="Proteomes" id="UP001140453"/>
    </source>
</evidence>
<dbReference type="Pfam" id="PF02668">
    <property type="entry name" value="TauD"/>
    <property type="match status" value="1"/>
</dbReference>
<dbReference type="InterPro" id="IPR003819">
    <property type="entry name" value="TauD/TfdA-like"/>
</dbReference>
<evidence type="ECO:0000256" key="2">
    <source>
        <dbReference type="ARBA" id="ARBA00022723"/>
    </source>
</evidence>
<dbReference type="GO" id="GO:0046872">
    <property type="term" value="F:metal ion binding"/>
    <property type="evidence" value="ECO:0007669"/>
    <property type="project" value="UniProtKB-KW"/>
</dbReference>
<evidence type="ECO:0000256" key="5">
    <source>
        <dbReference type="ARBA" id="ARBA00023004"/>
    </source>
</evidence>
<evidence type="ECO:0000256" key="1">
    <source>
        <dbReference type="ARBA" id="ARBA00005896"/>
    </source>
</evidence>
<evidence type="ECO:0000256" key="4">
    <source>
        <dbReference type="ARBA" id="ARBA00023002"/>
    </source>
</evidence>
<dbReference type="Gene3D" id="3.60.130.10">
    <property type="entry name" value="Clavaminate synthase-like"/>
    <property type="match status" value="1"/>
</dbReference>
<feature type="domain" description="TauD/TfdA-like" evidence="6">
    <location>
        <begin position="9"/>
        <end position="294"/>
    </location>
</feature>
<dbReference type="SUPFAM" id="SSF51197">
    <property type="entry name" value="Clavaminate synthase-like"/>
    <property type="match status" value="1"/>
</dbReference>
<comment type="caution">
    <text evidence="7">The sequence shown here is derived from an EMBL/GenBank/DDBJ whole genome shotgun (WGS) entry which is preliminary data.</text>
</comment>
<keyword evidence="4" id="KW-0560">Oxidoreductase</keyword>
<keyword evidence="2" id="KW-0479">Metal-binding</keyword>
<keyword evidence="5" id="KW-0408">Iron</keyword>
<comment type="similarity">
    <text evidence="1">Belongs to the TfdA dioxygenase family.</text>
</comment>
<name>A0A9W8YJH1_9PEZI</name>
<proteinExistence type="inferred from homology"/>
<sequence>MPHRQEIEFIPLHPTFAAEVKGVDFSKHIPDEVFAEIQAGIAKYGILVFRRTALTDDTHVAFAARFGPLDDCSPYTTKVNKPHRLSTPYLFDISNLQPDNTTITPPSAYAHHMAKGNTLFHVDSSFQPRRASLSLLRAARLPPPGTGGATEFADTRAAWDDLADKVREDVQRKGYVAAHSLMHSRKVASPEFLADVNPEKHPMARHRLAQVHEASGRWNLYIASHVHHVEGLEKEASDRMVERLYGHATQAKYVVRVEWEGEGDLVMWDNTCVMHRATEGSYVGKYVRDMRRATVHDTSSQAWGLNDQSETQQGWVWKD</sequence>
<evidence type="ECO:0000256" key="3">
    <source>
        <dbReference type="ARBA" id="ARBA00022964"/>
    </source>
</evidence>
<dbReference type="GO" id="GO:0051213">
    <property type="term" value="F:dioxygenase activity"/>
    <property type="evidence" value="ECO:0007669"/>
    <property type="project" value="UniProtKB-KW"/>
</dbReference>
<organism evidence="7 8">
    <name type="scientific">Gnomoniopsis smithogilvyi</name>
    <dbReference type="NCBI Taxonomy" id="1191159"/>
    <lineage>
        <taxon>Eukaryota</taxon>
        <taxon>Fungi</taxon>
        <taxon>Dikarya</taxon>
        <taxon>Ascomycota</taxon>
        <taxon>Pezizomycotina</taxon>
        <taxon>Sordariomycetes</taxon>
        <taxon>Sordariomycetidae</taxon>
        <taxon>Diaporthales</taxon>
        <taxon>Gnomoniaceae</taxon>
        <taxon>Gnomoniopsis</taxon>
    </lineage>
</organism>
<dbReference type="PANTHER" id="PTHR43779:SF3">
    <property type="entry name" value="(3R)-3-[(CARBOXYMETHYL)AMINO]FATTY ACID OXYGENASE_DECARBOXYLASE"/>
    <property type="match status" value="1"/>
</dbReference>